<keyword evidence="2" id="KW-1185">Reference proteome</keyword>
<comment type="caution">
    <text evidence="1">The sequence shown here is derived from an EMBL/GenBank/DDBJ whole genome shotgun (WGS) entry which is preliminary data.</text>
</comment>
<proteinExistence type="predicted"/>
<dbReference type="InterPro" id="IPR016024">
    <property type="entry name" value="ARM-type_fold"/>
</dbReference>
<name>A0A6L7G8G0_9RHOB</name>
<gene>
    <name evidence="1" type="ORF">GR170_20525</name>
</gene>
<sequence>MPLISSPSEPSHPRRKPSRSAILKALAEGTAYARRQAARDLIGVPEAEAALIRQLEREEDPAVRRALLDTLTGFGGARVTATLIAMLRQDDAGRRNEAVTALQQLSQEVALHMADLLSDPDPDMRIMAVDVLRLLPHPEAPHWLHDLLLRETHVNVAGVAIDRLAEIGTPAHLPALEAARTRFAAEPYIGFAADLVIRRIRALDAEGPR</sequence>
<dbReference type="Pfam" id="PF13646">
    <property type="entry name" value="HEAT_2"/>
    <property type="match status" value="2"/>
</dbReference>
<protein>
    <submittedName>
        <fullName evidence="1">HEAT repeat domain-containing protein</fullName>
    </submittedName>
</protein>
<evidence type="ECO:0000313" key="2">
    <source>
        <dbReference type="Proteomes" id="UP000477911"/>
    </source>
</evidence>
<reference evidence="1 2" key="1">
    <citation type="submission" date="2019-12" db="EMBL/GenBank/DDBJ databases">
        <authorList>
            <person name="Li M."/>
        </authorList>
    </citation>
    <scope>NUCLEOTIDE SEQUENCE [LARGE SCALE GENOMIC DNA]</scope>
    <source>
        <strain evidence="1 2">GBMRC 2024</strain>
    </source>
</reference>
<organism evidence="1 2">
    <name type="scientific">Pseudooceanicola albus</name>
    <dbReference type="NCBI Taxonomy" id="2692189"/>
    <lineage>
        <taxon>Bacteria</taxon>
        <taxon>Pseudomonadati</taxon>
        <taxon>Pseudomonadota</taxon>
        <taxon>Alphaproteobacteria</taxon>
        <taxon>Rhodobacterales</taxon>
        <taxon>Paracoccaceae</taxon>
        <taxon>Pseudooceanicola</taxon>
    </lineage>
</organism>
<dbReference type="AlphaFoldDB" id="A0A6L7G8G0"/>
<dbReference type="Proteomes" id="UP000477911">
    <property type="component" value="Unassembled WGS sequence"/>
</dbReference>
<accession>A0A6L7G8G0</accession>
<dbReference type="EMBL" id="WUMU01000024">
    <property type="protein sequence ID" value="MXN20229.1"/>
    <property type="molecule type" value="Genomic_DNA"/>
</dbReference>
<dbReference type="SUPFAM" id="SSF48371">
    <property type="entry name" value="ARM repeat"/>
    <property type="match status" value="1"/>
</dbReference>
<dbReference type="InterPro" id="IPR011989">
    <property type="entry name" value="ARM-like"/>
</dbReference>
<evidence type="ECO:0000313" key="1">
    <source>
        <dbReference type="EMBL" id="MXN20229.1"/>
    </source>
</evidence>
<dbReference type="Gene3D" id="1.25.10.10">
    <property type="entry name" value="Leucine-rich Repeat Variant"/>
    <property type="match status" value="1"/>
</dbReference>
<dbReference type="RefSeq" id="WP_160896351.1">
    <property type="nucleotide sequence ID" value="NZ_WUMU01000024.1"/>
</dbReference>